<evidence type="ECO:0000256" key="3">
    <source>
        <dbReference type="ARBA" id="ARBA00022692"/>
    </source>
</evidence>
<keyword evidence="4 6" id="KW-1133">Transmembrane helix</keyword>
<feature type="transmembrane region" description="Helical" evidence="6">
    <location>
        <begin position="31"/>
        <end position="51"/>
    </location>
</feature>
<gene>
    <name evidence="8" type="ORF">AACH10_10845</name>
</gene>
<evidence type="ECO:0000313" key="8">
    <source>
        <dbReference type="EMBL" id="MEK8050736.1"/>
    </source>
</evidence>
<evidence type="ECO:0000256" key="4">
    <source>
        <dbReference type="ARBA" id="ARBA00022989"/>
    </source>
</evidence>
<feature type="transmembrane region" description="Helical" evidence="6">
    <location>
        <begin position="63"/>
        <end position="81"/>
    </location>
</feature>
<dbReference type="PANTHER" id="PTHR36115">
    <property type="entry name" value="PROLINE-RICH ANTIGEN HOMOLOG-RELATED"/>
    <property type="match status" value="1"/>
</dbReference>
<evidence type="ECO:0000256" key="6">
    <source>
        <dbReference type="SAM" id="Phobius"/>
    </source>
</evidence>
<name>A0ABU9CG93_9BURK</name>
<keyword evidence="5 6" id="KW-0472">Membrane</keyword>
<reference evidence="8 9" key="1">
    <citation type="submission" date="2024-04" db="EMBL/GenBank/DDBJ databases">
        <title>Novel species of the genus Ideonella isolated from streams.</title>
        <authorList>
            <person name="Lu H."/>
        </authorList>
    </citation>
    <scope>NUCLEOTIDE SEQUENCE [LARGE SCALE GENOMIC DNA]</scope>
    <source>
        <strain evidence="8 9">DXS22W</strain>
    </source>
</reference>
<keyword evidence="9" id="KW-1185">Reference proteome</keyword>
<keyword evidence="3 6" id="KW-0812">Transmembrane</keyword>
<sequence length="190" mass="20653">MTQPADAGAGPAAPGAIDFTAPTLRRRMAAFLYEGVLLFGVLMIAGYLYSSLTQQRHALQGKAGLQAFLFVVLGIYFTWFWSRGGQTVAMKAWHVRLVDAAGAPVSQARAFARYLLSWLWFLPALLAVWLADLHGGGVVSAVLMAGVAGYASLAFLRPDRQFWHDAVCGTRLITWRPARPTRSAQAQSQA</sequence>
<dbReference type="RefSeq" id="WP_341410400.1">
    <property type="nucleotide sequence ID" value="NZ_JBBUTH010000004.1"/>
</dbReference>
<comment type="subcellular location">
    <subcellularLocation>
        <location evidence="1">Cell membrane</location>
        <topology evidence="1">Multi-pass membrane protein</topology>
    </subcellularLocation>
</comment>
<evidence type="ECO:0000256" key="1">
    <source>
        <dbReference type="ARBA" id="ARBA00004651"/>
    </source>
</evidence>
<organism evidence="8 9">
    <name type="scientific">Pseudaquabacterium inlustre</name>
    <dbReference type="NCBI Taxonomy" id="2984192"/>
    <lineage>
        <taxon>Bacteria</taxon>
        <taxon>Pseudomonadati</taxon>
        <taxon>Pseudomonadota</taxon>
        <taxon>Betaproteobacteria</taxon>
        <taxon>Burkholderiales</taxon>
        <taxon>Sphaerotilaceae</taxon>
        <taxon>Pseudaquabacterium</taxon>
    </lineage>
</organism>
<feature type="transmembrane region" description="Helical" evidence="6">
    <location>
        <begin position="114"/>
        <end position="131"/>
    </location>
</feature>
<comment type="caution">
    <text evidence="8">The sequence shown here is derived from an EMBL/GenBank/DDBJ whole genome shotgun (WGS) entry which is preliminary data.</text>
</comment>
<proteinExistence type="predicted"/>
<feature type="transmembrane region" description="Helical" evidence="6">
    <location>
        <begin position="137"/>
        <end position="156"/>
    </location>
</feature>
<accession>A0ABU9CG93</accession>
<dbReference type="PANTHER" id="PTHR36115:SF10">
    <property type="entry name" value="RDD DOMAIN-CONTAINING PROTEIN"/>
    <property type="match status" value="1"/>
</dbReference>
<dbReference type="InterPro" id="IPR051791">
    <property type="entry name" value="Pra-immunoreactive"/>
</dbReference>
<evidence type="ECO:0000256" key="5">
    <source>
        <dbReference type="ARBA" id="ARBA00023136"/>
    </source>
</evidence>
<dbReference type="Pfam" id="PF06271">
    <property type="entry name" value="RDD"/>
    <property type="match status" value="1"/>
</dbReference>
<dbReference type="Proteomes" id="UP001365405">
    <property type="component" value="Unassembled WGS sequence"/>
</dbReference>
<keyword evidence="2" id="KW-1003">Cell membrane</keyword>
<protein>
    <submittedName>
        <fullName evidence="8">RDD family protein</fullName>
    </submittedName>
</protein>
<evidence type="ECO:0000313" key="9">
    <source>
        <dbReference type="Proteomes" id="UP001365405"/>
    </source>
</evidence>
<evidence type="ECO:0000259" key="7">
    <source>
        <dbReference type="Pfam" id="PF06271"/>
    </source>
</evidence>
<dbReference type="InterPro" id="IPR010432">
    <property type="entry name" value="RDD"/>
</dbReference>
<evidence type="ECO:0000256" key="2">
    <source>
        <dbReference type="ARBA" id="ARBA00022475"/>
    </source>
</evidence>
<dbReference type="EMBL" id="JBBUTH010000004">
    <property type="protein sequence ID" value="MEK8050736.1"/>
    <property type="molecule type" value="Genomic_DNA"/>
</dbReference>
<feature type="domain" description="RDD" evidence="7">
    <location>
        <begin position="22"/>
        <end position="168"/>
    </location>
</feature>